<feature type="domain" description="Integrase catalytic" evidence="2">
    <location>
        <begin position="55"/>
        <end position="169"/>
    </location>
</feature>
<feature type="region of interest" description="Disordered" evidence="1">
    <location>
        <begin position="1"/>
        <end position="26"/>
    </location>
</feature>
<proteinExistence type="predicted"/>
<keyword evidence="4" id="KW-1185">Reference proteome</keyword>
<feature type="region of interest" description="Disordered" evidence="1">
    <location>
        <begin position="332"/>
        <end position="363"/>
    </location>
</feature>
<dbReference type="Gene3D" id="3.30.420.10">
    <property type="entry name" value="Ribonuclease H-like superfamily/Ribonuclease H"/>
    <property type="match status" value="1"/>
</dbReference>
<dbReference type="AlphaFoldDB" id="A0AAV4J0U0"/>
<dbReference type="EMBL" id="BMAT01009924">
    <property type="protein sequence ID" value="GFS16409.1"/>
    <property type="molecule type" value="Genomic_DNA"/>
</dbReference>
<comment type="caution">
    <text evidence="3">The sequence shown here is derived from an EMBL/GenBank/DDBJ whole genome shotgun (WGS) entry which is preliminary data.</text>
</comment>
<evidence type="ECO:0000259" key="2">
    <source>
        <dbReference type="PROSITE" id="PS50994"/>
    </source>
</evidence>
<feature type="region of interest" description="Disordered" evidence="1">
    <location>
        <begin position="230"/>
        <end position="251"/>
    </location>
</feature>
<name>A0AAV4J0U0_9GAST</name>
<accession>A0AAV4J0U0</accession>
<dbReference type="FunFam" id="3.30.420.10:FF:000063">
    <property type="entry name" value="Retrovirus-related Pol polyprotein from transposon 297-like Protein"/>
    <property type="match status" value="1"/>
</dbReference>
<dbReference type="PANTHER" id="PTHR37984:SF5">
    <property type="entry name" value="PROTEIN NYNRIN-LIKE"/>
    <property type="match status" value="1"/>
</dbReference>
<reference evidence="3 4" key="1">
    <citation type="journal article" date="2021" name="Elife">
        <title>Chloroplast acquisition without the gene transfer in kleptoplastic sea slugs, Plakobranchus ocellatus.</title>
        <authorList>
            <person name="Maeda T."/>
            <person name="Takahashi S."/>
            <person name="Yoshida T."/>
            <person name="Shimamura S."/>
            <person name="Takaki Y."/>
            <person name="Nagai Y."/>
            <person name="Toyoda A."/>
            <person name="Suzuki Y."/>
            <person name="Arimoto A."/>
            <person name="Ishii H."/>
            <person name="Satoh N."/>
            <person name="Nishiyama T."/>
            <person name="Hasebe M."/>
            <person name="Maruyama T."/>
            <person name="Minagawa J."/>
            <person name="Obokata J."/>
            <person name="Shigenobu S."/>
        </authorList>
    </citation>
    <scope>NUCLEOTIDE SEQUENCE [LARGE SCALE GENOMIC DNA]</scope>
</reference>
<gene>
    <name evidence="3" type="ORF">ElyMa_004956200</name>
</gene>
<evidence type="ECO:0000256" key="1">
    <source>
        <dbReference type="SAM" id="MobiDB-lite"/>
    </source>
</evidence>
<evidence type="ECO:0000313" key="3">
    <source>
        <dbReference type="EMBL" id="GFS16409.1"/>
    </source>
</evidence>
<dbReference type="PANTHER" id="PTHR37984">
    <property type="entry name" value="PROTEIN CBG26694"/>
    <property type="match status" value="1"/>
</dbReference>
<feature type="compositionally biased region" description="Low complexity" evidence="1">
    <location>
        <begin position="345"/>
        <end position="355"/>
    </location>
</feature>
<dbReference type="InterPro" id="IPR001584">
    <property type="entry name" value="Integrase_cat-core"/>
</dbReference>
<sequence>MRKEILDPIHDGHPGITKSRERAKQGISKDIQRMVPECRLCLEIRSTQPSEPLIPTELPDRSFQKVAIDICELNKETYLVSVDYYSRYIDINKLHNITANIVINKMKMNFSQHGIPVIVISDNGAQFTSQEFMTFFQEWNFNHITRSSHYSQANGAAEGAVQTAKTILRQKDLHLALLTYRATPIPSLGNSPAELAFGRRLRTRLPVIPTVLKPSGVNHEDLQSRHTAAKVSQKRHFDQHTPPLPSLHKGDPVLIKIDGEKGWKQSGSILEQCAPRSYKIRTPRGYIRRNRKHVMFCPNHHHSADEPLPNTVLDEQLLEFSAIPEPQFKASQNLQNEAGPPPSSGPARPSSTSSTIRGAQDKTPLPYVTRCGRAVNKPPRFCEQLLSNPLCNVRCRICRI</sequence>
<protein>
    <submittedName>
        <fullName evidence="3">Pol polyprotein</fullName>
    </submittedName>
</protein>
<dbReference type="InterPro" id="IPR050951">
    <property type="entry name" value="Retrovirus_Pol_polyprotein"/>
</dbReference>
<dbReference type="GO" id="GO:0003676">
    <property type="term" value="F:nucleic acid binding"/>
    <property type="evidence" value="ECO:0007669"/>
    <property type="project" value="InterPro"/>
</dbReference>
<feature type="compositionally biased region" description="Basic and acidic residues" evidence="1">
    <location>
        <begin position="1"/>
        <end position="24"/>
    </location>
</feature>
<dbReference type="SUPFAM" id="SSF53098">
    <property type="entry name" value="Ribonuclease H-like"/>
    <property type="match status" value="1"/>
</dbReference>
<evidence type="ECO:0000313" key="4">
    <source>
        <dbReference type="Proteomes" id="UP000762676"/>
    </source>
</evidence>
<dbReference type="GO" id="GO:0015074">
    <property type="term" value="P:DNA integration"/>
    <property type="evidence" value="ECO:0007669"/>
    <property type="project" value="InterPro"/>
</dbReference>
<dbReference type="InterPro" id="IPR036397">
    <property type="entry name" value="RNaseH_sf"/>
</dbReference>
<dbReference type="Proteomes" id="UP000762676">
    <property type="component" value="Unassembled WGS sequence"/>
</dbReference>
<dbReference type="InterPro" id="IPR012337">
    <property type="entry name" value="RNaseH-like_sf"/>
</dbReference>
<dbReference type="PROSITE" id="PS50994">
    <property type="entry name" value="INTEGRASE"/>
    <property type="match status" value="1"/>
</dbReference>
<dbReference type="Pfam" id="PF00665">
    <property type="entry name" value="rve"/>
    <property type="match status" value="1"/>
</dbReference>
<organism evidence="3 4">
    <name type="scientific">Elysia marginata</name>
    <dbReference type="NCBI Taxonomy" id="1093978"/>
    <lineage>
        <taxon>Eukaryota</taxon>
        <taxon>Metazoa</taxon>
        <taxon>Spiralia</taxon>
        <taxon>Lophotrochozoa</taxon>
        <taxon>Mollusca</taxon>
        <taxon>Gastropoda</taxon>
        <taxon>Heterobranchia</taxon>
        <taxon>Euthyneura</taxon>
        <taxon>Panpulmonata</taxon>
        <taxon>Sacoglossa</taxon>
        <taxon>Placobranchoidea</taxon>
        <taxon>Plakobranchidae</taxon>
        <taxon>Elysia</taxon>
    </lineage>
</organism>